<keyword evidence="7" id="KW-1278">Translocase</keyword>
<dbReference type="PROSITE" id="PS50893">
    <property type="entry name" value="ABC_TRANSPORTER_2"/>
    <property type="match status" value="1"/>
</dbReference>
<evidence type="ECO:0000256" key="5">
    <source>
        <dbReference type="ARBA" id="ARBA00022741"/>
    </source>
</evidence>
<organism evidence="12 13">
    <name type="scientific">Streptomyces hainanensis</name>
    <dbReference type="NCBI Taxonomy" id="402648"/>
    <lineage>
        <taxon>Bacteria</taxon>
        <taxon>Bacillati</taxon>
        <taxon>Actinomycetota</taxon>
        <taxon>Actinomycetes</taxon>
        <taxon>Kitasatosporales</taxon>
        <taxon>Streptomycetaceae</taxon>
        <taxon>Streptomyces</taxon>
    </lineage>
</organism>
<dbReference type="SMART" id="SM00382">
    <property type="entry name" value="AAA"/>
    <property type="match status" value="1"/>
</dbReference>
<gene>
    <name evidence="12" type="ORF">E1283_03595</name>
</gene>
<dbReference type="InterPro" id="IPR005894">
    <property type="entry name" value="DrrA"/>
</dbReference>
<evidence type="ECO:0000256" key="10">
    <source>
        <dbReference type="ARBA" id="ARBA00049985"/>
    </source>
</evidence>
<comment type="similarity">
    <text evidence="10">Belongs to the ABC transporter superfamily. Drug exporter-1 (DrugE1) (TC 3.A.1.105) family.</text>
</comment>
<comment type="caution">
    <text evidence="12">The sequence shown here is derived from an EMBL/GenBank/DDBJ whole genome shotgun (WGS) entry which is preliminary data.</text>
</comment>
<keyword evidence="3" id="KW-0813">Transport</keyword>
<keyword evidence="4" id="KW-1003">Cell membrane</keyword>
<dbReference type="Pfam" id="PF13732">
    <property type="entry name" value="DrrA1-3_C"/>
    <property type="match status" value="1"/>
</dbReference>
<evidence type="ECO:0000256" key="2">
    <source>
        <dbReference type="ARBA" id="ARBA00012191"/>
    </source>
</evidence>
<dbReference type="AlphaFoldDB" id="A0A4R4TSU1"/>
<evidence type="ECO:0000256" key="9">
    <source>
        <dbReference type="ARBA" id="ARBA00023251"/>
    </source>
</evidence>
<evidence type="ECO:0000256" key="7">
    <source>
        <dbReference type="ARBA" id="ARBA00022967"/>
    </source>
</evidence>
<dbReference type="InterPro" id="IPR003439">
    <property type="entry name" value="ABC_transporter-like_ATP-bd"/>
</dbReference>
<sequence>MSGDRPDAAIHTRGLRRVYGDAVAVHGLDLTVAEGESFGFLGPNGAGKSTTIGMLSTLLRPSAGQAAVAGIDVARRPDEVRRRIGVVFQDPTADRELTGWQNLSFHARLYGMSRRDVHAQARVLLEMVGLADRGDAPVGTYSGGMRRRLEVARALMHRPRVLFLDEPTTGLDPQSRAQVWQKLHELGRQDGVTVFLTTHYLEEAEHCDRIAVMDHGRLVAQGTPHELKSAIGADVVRLRTGDDREAAKAIRERFGLDAEVGPDGVRVRTADGARWVPRLCAQLTSGVTSVTVTRPSLDDVFLHHTGRSMRDS</sequence>
<dbReference type="Gene3D" id="3.40.50.300">
    <property type="entry name" value="P-loop containing nucleotide triphosphate hydrolases"/>
    <property type="match status" value="1"/>
</dbReference>
<dbReference type="FunFam" id="3.40.50.300:FF:000589">
    <property type="entry name" value="ABC transporter, ATP-binding subunit"/>
    <property type="match status" value="1"/>
</dbReference>
<comment type="subcellular location">
    <subcellularLocation>
        <location evidence="1">Cell membrane</location>
        <topology evidence="1">Peripheral membrane protein</topology>
        <orientation evidence="1">Cytoplasmic side</orientation>
    </subcellularLocation>
</comment>
<dbReference type="GO" id="GO:0046677">
    <property type="term" value="P:response to antibiotic"/>
    <property type="evidence" value="ECO:0007669"/>
    <property type="project" value="UniProtKB-KW"/>
</dbReference>
<dbReference type="InterPro" id="IPR027417">
    <property type="entry name" value="P-loop_NTPase"/>
</dbReference>
<dbReference type="InterPro" id="IPR017871">
    <property type="entry name" value="ABC_transporter-like_CS"/>
</dbReference>
<keyword evidence="9" id="KW-0046">Antibiotic resistance</keyword>
<keyword evidence="8" id="KW-0472">Membrane</keyword>
<dbReference type="RefSeq" id="WP_132816376.1">
    <property type="nucleotide sequence ID" value="NZ_SMKI01000022.1"/>
</dbReference>
<dbReference type="GO" id="GO:0008559">
    <property type="term" value="F:ABC-type xenobiotic transporter activity"/>
    <property type="evidence" value="ECO:0007669"/>
    <property type="project" value="UniProtKB-EC"/>
</dbReference>
<evidence type="ECO:0000256" key="3">
    <source>
        <dbReference type="ARBA" id="ARBA00022448"/>
    </source>
</evidence>
<accession>A0A4R4TSU1</accession>
<proteinExistence type="inferred from homology"/>
<dbReference type="InterPro" id="IPR003593">
    <property type="entry name" value="AAA+_ATPase"/>
</dbReference>
<dbReference type="GO" id="GO:1900753">
    <property type="term" value="P:doxorubicin transport"/>
    <property type="evidence" value="ECO:0007669"/>
    <property type="project" value="InterPro"/>
</dbReference>
<evidence type="ECO:0000256" key="8">
    <source>
        <dbReference type="ARBA" id="ARBA00023136"/>
    </source>
</evidence>
<keyword evidence="6 12" id="KW-0067">ATP-binding</keyword>
<feature type="domain" description="ABC transporter" evidence="11">
    <location>
        <begin position="10"/>
        <end position="240"/>
    </location>
</feature>
<evidence type="ECO:0000313" key="12">
    <source>
        <dbReference type="EMBL" id="TDC79094.1"/>
    </source>
</evidence>
<dbReference type="Proteomes" id="UP000295345">
    <property type="component" value="Unassembled WGS sequence"/>
</dbReference>
<dbReference type="PROSITE" id="PS00211">
    <property type="entry name" value="ABC_TRANSPORTER_1"/>
    <property type="match status" value="1"/>
</dbReference>
<dbReference type="EC" id="7.6.2.2" evidence="2"/>
<evidence type="ECO:0000256" key="4">
    <source>
        <dbReference type="ARBA" id="ARBA00022475"/>
    </source>
</evidence>
<protein>
    <recommendedName>
        <fullName evidence="2">ABC-type xenobiotic transporter</fullName>
        <ecNumber evidence="2">7.6.2.2</ecNumber>
    </recommendedName>
</protein>
<dbReference type="GO" id="GO:0005524">
    <property type="term" value="F:ATP binding"/>
    <property type="evidence" value="ECO:0007669"/>
    <property type="project" value="UniProtKB-KW"/>
</dbReference>
<dbReference type="PANTHER" id="PTHR43582">
    <property type="entry name" value="LINEARMYCIN RESISTANCE ATP-BINDING PROTEIN LNRL"/>
    <property type="match status" value="1"/>
</dbReference>
<dbReference type="InterPro" id="IPR025302">
    <property type="entry name" value="DrrA1/2-like_C"/>
</dbReference>
<evidence type="ECO:0000259" key="11">
    <source>
        <dbReference type="PROSITE" id="PS50893"/>
    </source>
</evidence>
<keyword evidence="5" id="KW-0547">Nucleotide-binding</keyword>
<dbReference type="NCBIfam" id="TIGR01188">
    <property type="entry name" value="drrA"/>
    <property type="match status" value="1"/>
</dbReference>
<evidence type="ECO:0000256" key="6">
    <source>
        <dbReference type="ARBA" id="ARBA00022840"/>
    </source>
</evidence>
<dbReference type="PANTHER" id="PTHR43582:SF5">
    <property type="entry name" value="ABC TRANSPORTER"/>
    <property type="match status" value="1"/>
</dbReference>
<keyword evidence="13" id="KW-1185">Reference proteome</keyword>
<dbReference type="OrthoDB" id="9804819at2"/>
<dbReference type="GO" id="GO:0005886">
    <property type="term" value="C:plasma membrane"/>
    <property type="evidence" value="ECO:0007669"/>
    <property type="project" value="UniProtKB-SubCell"/>
</dbReference>
<dbReference type="SUPFAM" id="SSF52540">
    <property type="entry name" value="P-loop containing nucleoside triphosphate hydrolases"/>
    <property type="match status" value="1"/>
</dbReference>
<dbReference type="GO" id="GO:0016887">
    <property type="term" value="F:ATP hydrolysis activity"/>
    <property type="evidence" value="ECO:0007669"/>
    <property type="project" value="InterPro"/>
</dbReference>
<dbReference type="EMBL" id="SMKI01000022">
    <property type="protein sequence ID" value="TDC79094.1"/>
    <property type="molecule type" value="Genomic_DNA"/>
</dbReference>
<dbReference type="Pfam" id="PF00005">
    <property type="entry name" value="ABC_tran"/>
    <property type="match status" value="1"/>
</dbReference>
<dbReference type="GO" id="GO:0043215">
    <property type="term" value="P:daunorubicin transport"/>
    <property type="evidence" value="ECO:0007669"/>
    <property type="project" value="InterPro"/>
</dbReference>
<evidence type="ECO:0000313" key="13">
    <source>
        <dbReference type="Proteomes" id="UP000295345"/>
    </source>
</evidence>
<name>A0A4R4TSU1_9ACTN</name>
<reference evidence="12 13" key="1">
    <citation type="submission" date="2019-03" db="EMBL/GenBank/DDBJ databases">
        <title>Draft genome sequences of novel Actinobacteria.</title>
        <authorList>
            <person name="Sahin N."/>
            <person name="Ay H."/>
            <person name="Saygin H."/>
        </authorList>
    </citation>
    <scope>NUCLEOTIDE SEQUENCE [LARGE SCALE GENOMIC DNA]</scope>
    <source>
        <strain evidence="12 13">DSM 41900</strain>
    </source>
</reference>
<evidence type="ECO:0000256" key="1">
    <source>
        <dbReference type="ARBA" id="ARBA00004413"/>
    </source>
</evidence>